<comment type="subcellular location">
    <subcellularLocation>
        <location evidence="1">Membrane</location>
        <topology evidence="1">Multi-pass membrane protein</topology>
    </subcellularLocation>
</comment>
<name>A0AAE0WKV4_9PEZI</name>
<evidence type="ECO:0000313" key="6">
    <source>
        <dbReference type="Proteomes" id="UP001274830"/>
    </source>
</evidence>
<keyword evidence="3" id="KW-1133">Transmembrane helix</keyword>
<dbReference type="Pfam" id="PF07690">
    <property type="entry name" value="MFS_1"/>
    <property type="match status" value="1"/>
</dbReference>
<feature type="transmembrane region" description="Helical" evidence="3">
    <location>
        <begin position="394"/>
        <end position="412"/>
    </location>
</feature>
<keyword evidence="3" id="KW-0812">Transmembrane</keyword>
<dbReference type="InterPro" id="IPR011701">
    <property type="entry name" value="MFS"/>
</dbReference>
<dbReference type="PANTHER" id="PTHR23520:SF5">
    <property type="entry name" value="TRANSPORTER, PUTATIVE (AFU_ORTHOLOGUE AFUA_3G04000)-RELATED"/>
    <property type="match status" value="1"/>
</dbReference>
<feature type="transmembrane region" description="Helical" evidence="3">
    <location>
        <begin position="135"/>
        <end position="156"/>
    </location>
</feature>
<feature type="transmembrane region" description="Helical" evidence="3">
    <location>
        <begin position="176"/>
        <end position="197"/>
    </location>
</feature>
<feature type="transmembrane region" description="Helical" evidence="3">
    <location>
        <begin position="368"/>
        <end position="388"/>
    </location>
</feature>
<feature type="transmembrane region" description="Helical" evidence="3">
    <location>
        <begin position="432"/>
        <end position="453"/>
    </location>
</feature>
<dbReference type="Gene3D" id="1.20.1250.20">
    <property type="entry name" value="MFS general substrate transporter like domains"/>
    <property type="match status" value="2"/>
</dbReference>
<evidence type="ECO:0000313" key="5">
    <source>
        <dbReference type="EMBL" id="KAK3673579.1"/>
    </source>
</evidence>
<evidence type="ECO:0000256" key="1">
    <source>
        <dbReference type="ARBA" id="ARBA00004141"/>
    </source>
</evidence>
<feature type="transmembrane region" description="Helical" evidence="3">
    <location>
        <begin position="84"/>
        <end position="105"/>
    </location>
</feature>
<evidence type="ECO:0000256" key="3">
    <source>
        <dbReference type="SAM" id="Phobius"/>
    </source>
</evidence>
<dbReference type="InterPro" id="IPR036259">
    <property type="entry name" value="MFS_trans_sf"/>
</dbReference>
<evidence type="ECO:0000259" key="4">
    <source>
        <dbReference type="PROSITE" id="PS50850"/>
    </source>
</evidence>
<organism evidence="5 6">
    <name type="scientific">Recurvomyces mirabilis</name>
    <dbReference type="NCBI Taxonomy" id="574656"/>
    <lineage>
        <taxon>Eukaryota</taxon>
        <taxon>Fungi</taxon>
        <taxon>Dikarya</taxon>
        <taxon>Ascomycota</taxon>
        <taxon>Pezizomycotina</taxon>
        <taxon>Dothideomycetes</taxon>
        <taxon>Dothideomycetidae</taxon>
        <taxon>Mycosphaerellales</taxon>
        <taxon>Teratosphaeriaceae</taxon>
        <taxon>Recurvomyces</taxon>
    </lineage>
</organism>
<feature type="transmembrane region" description="Helical" evidence="3">
    <location>
        <begin position="209"/>
        <end position="230"/>
    </location>
</feature>
<dbReference type="GO" id="GO:0022857">
    <property type="term" value="F:transmembrane transporter activity"/>
    <property type="evidence" value="ECO:0007669"/>
    <property type="project" value="InterPro"/>
</dbReference>
<keyword evidence="6" id="KW-1185">Reference proteome</keyword>
<feature type="domain" description="Major facilitator superfamily (MFS) profile" evidence="4">
    <location>
        <begin position="47"/>
        <end position="488"/>
    </location>
</feature>
<feature type="transmembrane region" description="Helical" evidence="3">
    <location>
        <begin position="304"/>
        <end position="323"/>
    </location>
</feature>
<protein>
    <recommendedName>
        <fullName evidence="4">Major facilitator superfamily (MFS) profile domain-containing protein</fullName>
    </recommendedName>
</protein>
<feature type="transmembrane region" description="Helical" evidence="3">
    <location>
        <begin position="59"/>
        <end position="78"/>
    </location>
</feature>
<dbReference type="SUPFAM" id="SSF103473">
    <property type="entry name" value="MFS general substrate transporter"/>
    <property type="match status" value="1"/>
</dbReference>
<reference evidence="5" key="1">
    <citation type="submission" date="2023-07" db="EMBL/GenBank/DDBJ databases">
        <title>Black Yeasts Isolated from many extreme environments.</title>
        <authorList>
            <person name="Coleine C."/>
            <person name="Stajich J.E."/>
            <person name="Selbmann L."/>
        </authorList>
    </citation>
    <scope>NUCLEOTIDE SEQUENCE</scope>
    <source>
        <strain evidence="5">CCFEE 5485</strain>
    </source>
</reference>
<dbReference type="InterPro" id="IPR020846">
    <property type="entry name" value="MFS_dom"/>
</dbReference>
<evidence type="ECO:0000256" key="2">
    <source>
        <dbReference type="SAM" id="MobiDB-lite"/>
    </source>
</evidence>
<keyword evidence="3" id="KW-0472">Membrane</keyword>
<dbReference type="Proteomes" id="UP001274830">
    <property type="component" value="Unassembled WGS sequence"/>
</dbReference>
<proteinExistence type="predicted"/>
<accession>A0AAE0WKV4</accession>
<dbReference type="PANTHER" id="PTHR23520">
    <property type="entry name" value="TRANSPORTER, PUTATIVE (AFU_ORTHOLOGUE AFUA_3G04000)-RELATED"/>
    <property type="match status" value="1"/>
</dbReference>
<feature type="transmembrane region" description="Helical" evidence="3">
    <location>
        <begin position="112"/>
        <end position="129"/>
    </location>
</feature>
<sequence>MPSSPGDSRSPSYHQGNDQQPLDGPRLHVYHVLKSIGLVTAYNSSIDVKLILAQRLVRVFAYGLVTLILAAYLAALKISETQIGIFFGLTLVGDLVMVMALTQIADAIGRKAILILGAVLMTMSGVVFATSGNYWVLLVAAVFGVISPSATEVGLFKSIEESALFTIVTHDLVDILSWYSTAEFASVTVGLIISGGIMDDLQQTLAWDFVPACRAVFLVYAGVGVVKIVLSSCMSWKIEAWHDTKHQDGTHRDSEQEEVYETAATIPEQAPLLPSEPIPVTPKTSVPAMRAGTSVFSLDQEERLVLLKLCALLAVDSCAVGLSSVPWQTYMVRTRFDVPDAKLGAIFMLGNGLGAVGTLFSSSPARRLGNLITLAVTLLPSAIILLFFGLAFNLPLMLLLIASESFLSPIYLAPRNTFISRILTRSKRTASLGIITMVKLLTNATGSFFTGFWADRDMFWLAFVVAGSLKILYVFGILYAFLAVDRRLAHEQEEREDTGSD</sequence>
<gene>
    <name evidence="5" type="ORF">LTR78_006483</name>
</gene>
<feature type="compositionally biased region" description="Polar residues" evidence="2">
    <location>
        <begin position="1"/>
        <end position="20"/>
    </location>
</feature>
<dbReference type="AlphaFoldDB" id="A0AAE0WKV4"/>
<dbReference type="PROSITE" id="PS50850">
    <property type="entry name" value="MFS"/>
    <property type="match status" value="1"/>
</dbReference>
<dbReference type="GO" id="GO:0000329">
    <property type="term" value="C:fungal-type vacuole membrane"/>
    <property type="evidence" value="ECO:0007669"/>
    <property type="project" value="TreeGrafter"/>
</dbReference>
<comment type="caution">
    <text evidence="5">The sequence shown here is derived from an EMBL/GenBank/DDBJ whole genome shotgun (WGS) entry which is preliminary data.</text>
</comment>
<dbReference type="EMBL" id="JAUTXT010000024">
    <property type="protein sequence ID" value="KAK3673579.1"/>
    <property type="molecule type" value="Genomic_DNA"/>
</dbReference>
<feature type="region of interest" description="Disordered" evidence="2">
    <location>
        <begin position="1"/>
        <end position="24"/>
    </location>
</feature>
<feature type="transmembrane region" description="Helical" evidence="3">
    <location>
        <begin position="343"/>
        <end position="361"/>
    </location>
</feature>
<feature type="transmembrane region" description="Helical" evidence="3">
    <location>
        <begin position="459"/>
        <end position="482"/>
    </location>
</feature>